<gene>
    <name evidence="9" type="ORF">HNP60_000670</name>
</gene>
<keyword evidence="10" id="KW-1185">Reference proteome</keyword>
<evidence type="ECO:0000256" key="7">
    <source>
        <dbReference type="ARBA" id="ARBA00023136"/>
    </source>
</evidence>
<dbReference type="Proteomes" id="UP001138540">
    <property type="component" value="Unassembled WGS sequence"/>
</dbReference>
<feature type="transmembrane region" description="Helical" evidence="8">
    <location>
        <begin position="6"/>
        <end position="26"/>
    </location>
</feature>
<dbReference type="RefSeq" id="WP_184150163.1">
    <property type="nucleotide sequence ID" value="NZ_JACHKA010000001.1"/>
</dbReference>
<evidence type="ECO:0000313" key="10">
    <source>
        <dbReference type="Proteomes" id="UP001138540"/>
    </source>
</evidence>
<feature type="transmembrane region" description="Helical" evidence="8">
    <location>
        <begin position="176"/>
        <end position="199"/>
    </location>
</feature>
<evidence type="ECO:0000256" key="5">
    <source>
        <dbReference type="ARBA" id="ARBA00022833"/>
    </source>
</evidence>
<proteinExistence type="inferred from homology"/>
<evidence type="ECO:0000256" key="8">
    <source>
        <dbReference type="SAM" id="Phobius"/>
    </source>
</evidence>
<keyword evidence="6 8" id="KW-1133">Transmembrane helix</keyword>
<name>A0ABR6NCB0_9SPHN</name>
<evidence type="ECO:0000256" key="3">
    <source>
        <dbReference type="ARBA" id="ARBA00022475"/>
    </source>
</evidence>
<feature type="transmembrane region" description="Helical" evidence="8">
    <location>
        <begin position="238"/>
        <end position="256"/>
    </location>
</feature>
<dbReference type="EMBL" id="JACHKA010000001">
    <property type="protein sequence ID" value="MBB5984696.1"/>
    <property type="molecule type" value="Genomic_DNA"/>
</dbReference>
<evidence type="ECO:0000256" key="6">
    <source>
        <dbReference type="ARBA" id="ARBA00022989"/>
    </source>
</evidence>
<feature type="transmembrane region" description="Helical" evidence="8">
    <location>
        <begin position="71"/>
        <end position="94"/>
    </location>
</feature>
<feature type="transmembrane region" description="Helical" evidence="8">
    <location>
        <begin position="115"/>
        <end position="137"/>
    </location>
</feature>
<dbReference type="PANTHER" id="PTHR11040:SF211">
    <property type="entry name" value="ZINC TRANSPORTER ZIP11"/>
    <property type="match status" value="1"/>
</dbReference>
<dbReference type="Pfam" id="PF02535">
    <property type="entry name" value="Zip"/>
    <property type="match status" value="1"/>
</dbReference>
<dbReference type="PANTHER" id="PTHR11040">
    <property type="entry name" value="ZINC/IRON TRANSPORTER"/>
    <property type="match status" value="1"/>
</dbReference>
<accession>A0ABR6NCB0</accession>
<sequence>MSPFWAGSLASLAAGLATGLGALAILALKPSEGQHHNLLGFAAGVMLAASFFSLIIPGIEQAQALGATRPAAAAIVVIAVLMGAGALGVLGATLPKLHAVGPWPVSFADARSRRIWLFIAAITLHNFPEGMAVAVSFGGGNYAAGMTTALGIGLQNIPEGLAVAGAAMSLGLSRGLSFLIALLSGLAEPIAGMAGAAAVALAQSFLPWALGTAAGAMIYIVTAEIIPDMHDRPEGRTSRAWLMAGLAIMIFLDVTLA</sequence>
<evidence type="ECO:0000313" key="9">
    <source>
        <dbReference type="EMBL" id="MBB5984696.1"/>
    </source>
</evidence>
<protein>
    <submittedName>
        <fullName evidence="9">ZIP family zinc transporter</fullName>
    </submittedName>
</protein>
<keyword evidence="7 8" id="KW-0472">Membrane</keyword>
<feature type="transmembrane region" description="Helical" evidence="8">
    <location>
        <begin position="38"/>
        <end position="59"/>
    </location>
</feature>
<comment type="subcellular location">
    <subcellularLocation>
        <location evidence="1">Cell membrane</location>
        <topology evidence="1">Multi-pass membrane protein</topology>
    </subcellularLocation>
</comment>
<evidence type="ECO:0000256" key="1">
    <source>
        <dbReference type="ARBA" id="ARBA00004651"/>
    </source>
</evidence>
<evidence type="ECO:0000256" key="2">
    <source>
        <dbReference type="ARBA" id="ARBA00006939"/>
    </source>
</evidence>
<keyword evidence="4 8" id="KW-0812">Transmembrane</keyword>
<keyword evidence="5" id="KW-0862">Zinc</keyword>
<reference evidence="9 10" key="1">
    <citation type="submission" date="2020-08" db="EMBL/GenBank/DDBJ databases">
        <title>Exploring microbial biodiversity for novel pathways involved in the catabolism of aromatic compounds derived from lignin.</title>
        <authorList>
            <person name="Elkins J."/>
        </authorList>
    </citation>
    <scope>NUCLEOTIDE SEQUENCE [LARGE SCALE GENOMIC DNA]</scope>
    <source>
        <strain evidence="9 10">B1D3A</strain>
    </source>
</reference>
<keyword evidence="3" id="KW-1003">Cell membrane</keyword>
<evidence type="ECO:0000256" key="4">
    <source>
        <dbReference type="ARBA" id="ARBA00022692"/>
    </source>
</evidence>
<comment type="caution">
    <text evidence="9">The sequence shown here is derived from an EMBL/GenBank/DDBJ whole genome shotgun (WGS) entry which is preliminary data.</text>
</comment>
<dbReference type="InterPro" id="IPR003689">
    <property type="entry name" value="ZIP"/>
</dbReference>
<organism evidence="9 10">
    <name type="scientific">Sphingobium lignivorans</name>
    <dbReference type="NCBI Taxonomy" id="2735886"/>
    <lineage>
        <taxon>Bacteria</taxon>
        <taxon>Pseudomonadati</taxon>
        <taxon>Pseudomonadota</taxon>
        <taxon>Alphaproteobacteria</taxon>
        <taxon>Sphingomonadales</taxon>
        <taxon>Sphingomonadaceae</taxon>
        <taxon>Sphingobium</taxon>
    </lineage>
</organism>
<feature type="transmembrane region" description="Helical" evidence="8">
    <location>
        <begin position="205"/>
        <end position="226"/>
    </location>
</feature>
<comment type="similarity">
    <text evidence="2">Belongs to the ZIP transporter (TC 2.A.5) family.</text>
</comment>